<evidence type="ECO:0000313" key="2">
    <source>
        <dbReference type="Proteomes" id="UP000789860"/>
    </source>
</evidence>
<reference evidence="1" key="1">
    <citation type="submission" date="2021-06" db="EMBL/GenBank/DDBJ databases">
        <authorList>
            <person name="Kallberg Y."/>
            <person name="Tangrot J."/>
            <person name="Rosling A."/>
        </authorList>
    </citation>
    <scope>NUCLEOTIDE SEQUENCE</scope>
    <source>
        <strain evidence="1">AU212A</strain>
    </source>
</reference>
<proteinExistence type="predicted"/>
<comment type="caution">
    <text evidence="1">The sequence shown here is derived from an EMBL/GenBank/DDBJ whole genome shotgun (WGS) entry which is preliminary data.</text>
</comment>
<gene>
    <name evidence="1" type="ORF">SCALOS_LOCUS11238</name>
</gene>
<protein>
    <submittedName>
        <fullName evidence="1">11588_t:CDS:1</fullName>
    </submittedName>
</protein>
<accession>A0ACA9PRR7</accession>
<evidence type="ECO:0000313" key="1">
    <source>
        <dbReference type="EMBL" id="CAG8720528.1"/>
    </source>
</evidence>
<dbReference type="Proteomes" id="UP000789860">
    <property type="component" value="Unassembled WGS sequence"/>
</dbReference>
<sequence length="65" mass="7764">LTDIYDGRIWKTFQDPNEDLPFFWEELSNSNLELMINLDWFQLFNNSQYSVGAIYAVICNLPRDE</sequence>
<feature type="non-terminal residue" evidence="1">
    <location>
        <position position="1"/>
    </location>
</feature>
<name>A0ACA9PRR7_9GLOM</name>
<dbReference type="EMBL" id="CAJVPM010047295">
    <property type="protein sequence ID" value="CAG8720528.1"/>
    <property type="molecule type" value="Genomic_DNA"/>
</dbReference>
<keyword evidence="2" id="KW-1185">Reference proteome</keyword>
<organism evidence="1 2">
    <name type="scientific">Scutellospora calospora</name>
    <dbReference type="NCBI Taxonomy" id="85575"/>
    <lineage>
        <taxon>Eukaryota</taxon>
        <taxon>Fungi</taxon>
        <taxon>Fungi incertae sedis</taxon>
        <taxon>Mucoromycota</taxon>
        <taxon>Glomeromycotina</taxon>
        <taxon>Glomeromycetes</taxon>
        <taxon>Diversisporales</taxon>
        <taxon>Gigasporaceae</taxon>
        <taxon>Scutellospora</taxon>
    </lineage>
</organism>